<name>A0A7Z0VL04_9GAMM</name>
<evidence type="ECO:0000313" key="9">
    <source>
        <dbReference type="Proteomes" id="UP000094769"/>
    </source>
</evidence>
<dbReference type="InterPro" id="IPR003593">
    <property type="entry name" value="AAA+_ATPase"/>
</dbReference>
<evidence type="ECO:0000256" key="6">
    <source>
        <dbReference type="SAM" id="MobiDB-lite"/>
    </source>
</evidence>
<dbReference type="PROSITE" id="PS50893">
    <property type="entry name" value="ABC_TRANSPORTER_2"/>
    <property type="match status" value="2"/>
</dbReference>
<dbReference type="CDD" id="cd03221">
    <property type="entry name" value="ABCF_EF-3"/>
    <property type="match status" value="2"/>
</dbReference>
<evidence type="ECO:0000256" key="3">
    <source>
        <dbReference type="ARBA" id="ARBA00022840"/>
    </source>
</evidence>
<dbReference type="InterPro" id="IPR032524">
    <property type="entry name" value="ABC_tran_C"/>
</dbReference>
<dbReference type="InterPro" id="IPR027417">
    <property type="entry name" value="P-loop_NTPase"/>
</dbReference>
<comment type="caution">
    <text evidence="8">The sequence shown here is derived from an EMBL/GenBank/DDBJ whole genome shotgun (WGS) entry which is preliminary data.</text>
</comment>
<dbReference type="Pfam" id="PF12848">
    <property type="entry name" value="ABC_tran_Xtn"/>
    <property type="match status" value="1"/>
</dbReference>
<comment type="similarity">
    <text evidence="4">Belongs to the ABC transporter superfamily. ABCF family. YheS subfamily.</text>
</comment>
<sequence length="639" mass="71887">MIQFDHISLRRGSKLLLRQMDFTLYAGWKVGITGGNGSGKSSLFDLILGELQADEGNLSLPQNIEVAHVAQETPALTRSALDYVIDGDQGLREIERELCSAEAAGDGAALARLHEAFHNVDGYSAKARAGELLHGLGFSPEDELQQVKRFSGGWRVRLNLAQALMCRSDMLLLDEPTNHLDLDAVIWLEDWLRNYAGTLLLISHDRDFLDQVTDHIVHIEHQQAILYNSNYSGFENTRAARLANQQAAHEKQQREIAHIRRYVDRFRAKATKARQAQSRLKALQRMEVIAPAHVDSPFHFSFAEPDKNPHPLLRLSDLEVGYDGQSILRDVQFNLAPGDRIGLLGPNGAGKSTLIKLLAGELEPISGLRSPSQGLRIGYFAQHQLEQLDPDATPLLHLQRLDRKASEQSLRSYLGGFGFHDDQSLQPVAPFSGGEKARLVLAMLVYQRPNLLLLDEPTNHLDLEMRYAVGQALQDYQGAMVIVSHDRHLLRITTDEFWLVSSGQVEPFAGSLDDYPQWLAAERRSGSGANGIQVDSQSSGHTAAARKDRKRQQAEQRKRLQPLRRQQLKIEQEIEKLHHRQQQLDQVLADPALYDPSLKNDLKHNLKEKSDLDRELSECERRWLAISEQLEAAENDETV</sequence>
<keyword evidence="2" id="KW-0547">Nucleotide-binding</keyword>
<feature type="domain" description="ABC transporter" evidence="7">
    <location>
        <begin position="2"/>
        <end position="246"/>
    </location>
</feature>
<dbReference type="AlphaFoldDB" id="A0A7Z0VL04"/>
<keyword evidence="3 8" id="KW-0067">ATP-binding</keyword>
<gene>
    <name evidence="8" type="primary">yheS</name>
    <name evidence="8" type="ORF">CODIS_24240</name>
</gene>
<reference evidence="8 9" key="1">
    <citation type="submission" date="2016-06" db="EMBL/GenBank/DDBJ databases">
        <title>Genome sequence of endosymbiont of Candidatus Endolucinida thiodiazotropha.</title>
        <authorList>
            <person name="Poehlein A."/>
            <person name="Koenig S."/>
            <person name="Heiden S.E."/>
            <person name="Thuermer A."/>
            <person name="Voget S."/>
            <person name="Daniel R."/>
            <person name="Markert S."/>
            <person name="Gros O."/>
            <person name="Schweder T."/>
        </authorList>
    </citation>
    <scope>NUCLEOTIDE SEQUENCE [LARGE SCALE GENOMIC DNA]</scope>
    <source>
        <strain evidence="8 9">COS</strain>
    </source>
</reference>
<evidence type="ECO:0000256" key="4">
    <source>
        <dbReference type="ARBA" id="ARBA00061571"/>
    </source>
</evidence>
<dbReference type="InterPro" id="IPR032781">
    <property type="entry name" value="ABC_tran_Xtn"/>
</dbReference>
<feature type="region of interest" description="Disordered" evidence="6">
    <location>
        <begin position="526"/>
        <end position="562"/>
    </location>
</feature>
<protein>
    <recommendedName>
        <fullName evidence="5">Probable ATP-binding protein YheS</fullName>
    </recommendedName>
</protein>
<accession>A0A7Z0VL04</accession>
<dbReference type="OrthoDB" id="9762051at2"/>
<organism evidence="8 9">
    <name type="scientific">Candidatus Thiodiazotropha endolucinida</name>
    <dbReference type="NCBI Taxonomy" id="1655433"/>
    <lineage>
        <taxon>Bacteria</taxon>
        <taxon>Pseudomonadati</taxon>
        <taxon>Pseudomonadota</taxon>
        <taxon>Gammaproteobacteria</taxon>
        <taxon>Chromatiales</taxon>
        <taxon>Sedimenticolaceae</taxon>
        <taxon>Candidatus Thiodiazotropha</taxon>
    </lineage>
</organism>
<evidence type="ECO:0000256" key="2">
    <source>
        <dbReference type="ARBA" id="ARBA00022741"/>
    </source>
</evidence>
<dbReference type="PANTHER" id="PTHR19211:SF14">
    <property type="entry name" value="ATP-BINDING CASSETTE SUB-FAMILY F MEMBER 1"/>
    <property type="match status" value="1"/>
</dbReference>
<dbReference type="EMBL" id="MARB01000012">
    <property type="protein sequence ID" value="ODJ87449.1"/>
    <property type="molecule type" value="Genomic_DNA"/>
</dbReference>
<dbReference type="InterPro" id="IPR050611">
    <property type="entry name" value="ABCF"/>
</dbReference>
<feature type="domain" description="ABC transporter" evidence="7">
    <location>
        <begin position="313"/>
        <end position="527"/>
    </location>
</feature>
<evidence type="ECO:0000256" key="1">
    <source>
        <dbReference type="ARBA" id="ARBA00022737"/>
    </source>
</evidence>
<proteinExistence type="inferred from homology"/>
<dbReference type="GO" id="GO:0016887">
    <property type="term" value="F:ATP hydrolysis activity"/>
    <property type="evidence" value="ECO:0007669"/>
    <property type="project" value="InterPro"/>
</dbReference>
<dbReference type="Gene3D" id="3.40.50.300">
    <property type="entry name" value="P-loop containing nucleotide triphosphate hydrolases"/>
    <property type="match status" value="2"/>
</dbReference>
<keyword evidence="9" id="KW-1185">Reference proteome</keyword>
<dbReference type="PANTHER" id="PTHR19211">
    <property type="entry name" value="ATP-BINDING TRANSPORT PROTEIN-RELATED"/>
    <property type="match status" value="1"/>
</dbReference>
<dbReference type="InterPro" id="IPR003439">
    <property type="entry name" value="ABC_transporter-like_ATP-bd"/>
</dbReference>
<evidence type="ECO:0000313" key="8">
    <source>
        <dbReference type="EMBL" id="ODJ87449.1"/>
    </source>
</evidence>
<dbReference type="SUPFAM" id="SSF52540">
    <property type="entry name" value="P-loop containing nucleoside triphosphate hydrolases"/>
    <property type="match status" value="2"/>
</dbReference>
<evidence type="ECO:0000256" key="5">
    <source>
        <dbReference type="ARBA" id="ARBA00069073"/>
    </source>
</evidence>
<dbReference type="Pfam" id="PF16326">
    <property type="entry name" value="ABC_tran_CTD"/>
    <property type="match status" value="1"/>
</dbReference>
<dbReference type="GO" id="GO:0005524">
    <property type="term" value="F:ATP binding"/>
    <property type="evidence" value="ECO:0007669"/>
    <property type="project" value="UniProtKB-KW"/>
</dbReference>
<keyword evidence="1" id="KW-0677">Repeat</keyword>
<dbReference type="Proteomes" id="UP000094769">
    <property type="component" value="Unassembled WGS sequence"/>
</dbReference>
<dbReference type="GO" id="GO:0003677">
    <property type="term" value="F:DNA binding"/>
    <property type="evidence" value="ECO:0007669"/>
    <property type="project" value="InterPro"/>
</dbReference>
<dbReference type="PROSITE" id="PS00211">
    <property type="entry name" value="ABC_TRANSPORTER_1"/>
    <property type="match status" value="2"/>
</dbReference>
<dbReference type="Pfam" id="PF00005">
    <property type="entry name" value="ABC_tran"/>
    <property type="match status" value="2"/>
</dbReference>
<dbReference type="SMART" id="SM00382">
    <property type="entry name" value="AAA"/>
    <property type="match status" value="2"/>
</dbReference>
<dbReference type="RefSeq" id="WP_069125041.1">
    <property type="nucleotide sequence ID" value="NZ_MARB01000012.1"/>
</dbReference>
<evidence type="ECO:0000259" key="7">
    <source>
        <dbReference type="PROSITE" id="PS50893"/>
    </source>
</evidence>
<dbReference type="FunFam" id="3.40.50.300:FF:002053">
    <property type="entry name" value="ABC transporter ATP-binding protein"/>
    <property type="match status" value="1"/>
</dbReference>
<dbReference type="FunFam" id="3.40.50.300:FF:000011">
    <property type="entry name" value="Putative ABC transporter ATP-binding component"/>
    <property type="match status" value="1"/>
</dbReference>
<dbReference type="InterPro" id="IPR017871">
    <property type="entry name" value="ABC_transporter-like_CS"/>
</dbReference>